<feature type="domain" description="Enolase C-terminal" evidence="6">
    <location>
        <begin position="138"/>
        <end position="300"/>
    </location>
</feature>
<dbReference type="PANTHER" id="PTHR48073:SF2">
    <property type="entry name" value="O-SUCCINYLBENZOATE SYNTHASE"/>
    <property type="match status" value="1"/>
</dbReference>
<evidence type="ECO:0000256" key="1">
    <source>
        <dbReference type="ARBA" id="ARBA00022723"/>
    </source>
</evidence>
<dbReference type="Proteomes" id="UP000189431">
    <property type="component" value="Unassembled WGS sequence"/>
</dbReference>
<dbReference type="RefSeq" id="WP_077669315.1">
    <property type="nucleotide sequence ID" value="NZ_MUFR01000011.1"/>
</dbReference>
<keyword evidence="3 4" id="KW-0456">Lyase</keyword>
<comment type="pathway">
    <text evidence="4">Quinol/quinone metabolism; 1,4-dihydroxy-2-naphthoate biosynthesis; 1,4-dihydroxy-2-naphthoate from chorismate: step 4/7.</text>
</comment>
<dbReference type="Pfam" id="PF13378">
    <property type="entry name" value="MR_MLE_C"/>
    <property type="match status" value="1"/>
</dbReference>
<dbReference type="CDD" id="cd03320">
    <property type="entry name" value="OSBS"/>
    <property type="match status" value="1"/>
</dbReference>
<proteinExistence type="inferred from homology"/>
<feature type="domain" description="OSBS enolase-like N-terminal" evidence="7">
    <location>
        <begin position="1"/>
        <end position="96"/>
    </location>
</feature>
<dbReference type="InterPro" id="IPR010196">
    <property type="entry name" value="OSB_synthase_MenC1"/>
</dbReference>
<comment type="catalytic activity">
    <reaction evidence="4">
        <text>(1R,6R)-6-hydroxy-2-succinyl-cyclohexa-2,4-diene-1-carboxylate = 2-succinylbenzoate + H2O</text>
        <dbReference type="Rhea" id="RHEA:10196"/>
        <dbReference type="ChEBI" id="CHEBI:15377"/>
        <dbReference type="ChEBI" id="CHEBI:18325"/>
        <dbReference type="ChEBI" id="CHEBI:58689"/>
        <dbReference type="EC" id="4.2.1.113"/>
    </reaction>
</comment>
<keyword evidence="1 4" id="KW-0479">Metal-binding</keyword>
<feature type="active site" description="Proton donor" evidence="4">
    <location>
        <position position="142"/>
    </location>
</feature>
<keyword evidence="4" id="KW-0474">Menaquinone biosynthesis</keyword>
<keyword evidence="2 4" id="KW-0460">Magnesium</keyword>
<comment type="cofactor">
    <cofactor evidence="4">
        <name>a divalent metal cation</name>
        <dbReference type="ChEBI" id="CHEBI:60240"/>
    </cofactor>
</comment>
<name>A0ABX3KSQ5_SALCS</name>
<dbReference type="Gene3D" id="3.30.390.10">
    <property type="entry name" value="Enolase-like, N-terminal domain"/>
    <property type="match status" value="1"/>
</dbReference>
<comment type="caution">
    <text evidence="8">The sequence shown here is derived from an EMBL/GenBank/DDBJ whole genome shotgun (WGS) entry which is preliminary data.</text>
</comment>
<keyword evidence="9" id="KW-1185">Reference proteome</keyword>
<feature type="active site" description="Proton acceptor" evidence="4">
    <location>
        <position position="245"/>
    </location>
</feature>
<dbReference type="SFLD" id="SFLDF00009">
    <property type="entry name" value="o-succinylbenzoate_synthase"/>
    <property type="match status" value="1"/>
</dbReference>
<sequence length="334" mass="36774">MRQARIYQYTLPVTAGLFLRDQRLTQREGLVVELSEGAQRGWGEIAPLPGFSQETFAEARHALIAATAVWCDHRNIAMPQLPPSVAWGLSIAQAELDQRLPTPSSFQTVPVCTGDPDALFAALGHVSGGPHSDDPSDEAKVKVGEYEVARDRLMVTTLLDAIPHLKLRLDANRRWRPEQLAAFWCGLSQAHQARISWIEEPCRDPYQSLAQAEALGVPLAWDETLRDSDDTGLKESDHVRTWVIKPTMMGDFAQVNQSVTRAHALGKIAVISSSLETSLGLTQLSRVASSLTPNVVPGLDTLGVFEQQLDRTWPGANQPLIPLDDQPLIWVNTL</sequence>
<dbReference type="EC" id="4.2.1.113" evidence="4 5"/>
<comment type="pathway">
    <text evidence="4">Quinol/quinone metabolism; menaquinone biosynthesis.</text>
</comment>
<dbReference type="NCBIfam" id="NF003473">
    <property type="entry name" value="PRK05105.1"/>
    <property type="match status" value="1"/>
</dbReference>
<dbReference type="SFLD" id="SFLDG00180">
    <property type="entry name" value="muconate_cycloisomerase"/>
    <property type="match status" value="1"/>
</dbReference>
<evidence type="ECO:0000256" key="4">
    <source>
        <dbReference type="HAMAP-Rule" id="MF_00470"/>
    </source>
</evidence>
<dbReference type="PANTHER" id="PTHR48073">
    <property type="entry name" value="O-SUCCINYLBENZOATE SYNTHASE-RELATED"/>
    <property type="match status" value="1"/>
</dbReference>
<dbReference type="InterPro" id="IPR036849">
    <property type="entry name" value="Enolase-like_C_sf"/>
</dbReference>
<comment type="similarity">
    <text evidence="4">Belongs to the mandelate racemase/muconate lactonizing enzyme family. MenC type 1 subfamily.</text>
</comment>
<feature type="binding site" evidence="4">
    <location>
        <position position="222"/>
    </location>
    <ligand>
        <name>Mg(2+)</name>
        <dbReference type="ChEBI" id="CHEBI:18420"/>
    </ligand>
</feature>
<dbReference type="InterPro" id="IPR041338">
    <property type="entry name" value="OSBS_N"/>
</dbReference>
<dbReference type="InterPro" id="IPR029065">
    <property type="entry name" value="Enolase_C-like"/>
</dbReference>
<protein>
    <recommendedName>
        <fullName evidence="4 5">o-succinylbenzoate synthase</fullName>
        <shortName evidence="4">OSB synthase</shortName>
        <shortName evidence="4">OSBS</shortName>
        <ecNumber evidence="4 5">4.2.1.113</ecNumber>
    </recommendedName>
    <alternativeName>
        <fullName evidence="4">4-(2'-carboxyphenyl)-4-oxybutyric acid synthase</fullName>
    </alternativeName>
    <alternativeName>
        <fullName evidence="4">o-succinylbenzoic acid synthase</fullName>
    </alternativeName>
</protein>
<gene>
    <name evidence="4" type="primary">menC</name>
    <name evidence="8" type="ORF">BZJ21_05480</name>
</gene>
<dbReference type="EMBL" id="MUFR01000011">
    <property type="protein sequence ID" value="OOF34489.1"/>
    <property type="molecule type" value="Genomic_DNA"/>
</dbReference>
<accession>A0ABX3KSQ5</accession>
<evidence type="ECO:0000256" key="3">
    <source>
        <dbReference type="ARBA" id="ARBA00023239"/>
    </source>
</evidence>
<evidence type="ECO:0000313" key="9">
    <source>
        <dbReference type="Proteomes" id="UP000189431"/>
    </source>
</evidence>
<reference evidence="9" key="1">
    <citation type="submission" date="2017-01" db="EMBL/GenBank/DDBJ databases">
        <title>Draft genome of the species Salinivibrio costicola subsp. alcaliphilus.</title>
        <authorList>
            <person name="Lopez-Hermoso C."/>
            <person name="De La Haba R."/>
            <person name="Sanchez-Porro C."/>
            <person name="Ventosa A."/>
        </authorList>
    </citation>
    <scope>NUCLEOTIDE SEQUENCE [LARGE SCALE GENOMIC DNA]</scope>
    <source>
        <strain evidence="9">CBH448</strain>
    </source>
</reference>
<dbReference type="InterPro" id="IPR029017">
    <property type="entry name" value="Enolase-like_N"/>
</dbReference>
<dbReference type="NCBIfam" id="TIGR01927">
    <property type="entry name" value="menC_gam_Gplu"/>
    <property type="match status" value="1"/>
</dbReference>
<dbReference type="SUPFAM" id="SSF51604">
    <property type="entry name" value="Enolase C-terminal domain-like"/>
    <property type="match status" value="1"/>
</dbReference>
<evidence type="ECO:0000256" key="5">
    <source>
        <dbReference type="NCBIfam" id="TIGR01927"/>
    </source>
</evidence>
<feature type="binding site" evidence="4">
    <location>
        <position position="170"/>
    </location>
    <ligand>
        <name>Mg(2+)</name>
        <dbReference type="ChEBI" id="CHEBI:18420"/>
    </ligand>
</feature>
<comment type="function">
    <text evidence="4">Converts 2-succinyl-6-hydroxy-2,4-cyclohexadiene-1-carboxylate (SHCHC) to 2-succinylbenzoate (OSB).</text>
</comment>
<dbReference type="Gene3D" id="3.20.20.120">
    <property type="entry name" value="Enolase-like C-terminal domain"/>
    <property type="match status" value="1"/>
</dbReference>
<dbReference type="SUPFAM" id="SSF54826">
    <property type="entry name" value="Enolase N-terminal domain-like"/>
    <property type="match status" value="1"/>
</dbReference>
<dbReference type="Pfam" id="PF21508">
    <property type="entry name" value="MenC_N"/>
    <property type="match status" value="1"/>
</dbReference>
<dbReference type="HAMAP" id="MF_00470">
    <property type="entry name" value="MenC_1"/>
    <property type="match status" value="1"/>
</dbReference>
<evidence type="ECO:0000256" key="2">
    <source>
        <dbReference type="ARBA" id="ARBA00022842"/>
    </source>
</evidence>
<evidence type="ECO:0000259" key="6">
    <source>
        <dbReference type="Pfam" id="PF13378"/>
    </source>
</evidence>
<evidence type="ECO:0000313" key="8">
    <source>
        <dbReference type="EMBL" id="OOF34489.1"/>
    </source>
</evidence>
<dbReference type="SFLD" id="SFLDS00001">
    <property type="entry name" value="Enolase"/>
    <property type="match status" value="1"/>
</dbReference>
<feature type="binding site" evidence="4">
    <location>
        <position position="199"/>
    </location>
    <ligand>
        <name>Mg(2+)</name>
        <dbReference type="ChEBI" id="CHEBI:18420"/>
    </ligand>
</feature>
<organism evidence="8 9">
    <name type="scientific">Salinivibrio costicola subsp. alcaliphilus</name>
    <dbReference type="NCBI Taxonomy" id="272773"/>
    <lineage>
        <taxon>Bacteria</taxon>
        <taxon>Pseudomonadati</taxon>
        <taxon>Pseudomonadota</taxon>
        <taxon>Gammaproteobacteria</taxon>
        <taxon>Vibrionales</taxon>
        <taxon>Vibrionaceae</taxon>
        <taxon>Salinivibrio</taxon>
    </lineage>
</organism>
<evidence type="ECO:0000259" key="7">
    <source>
        <dbReference type="Pfam" id="PF21508"/>
    </source>
</evidence>